<keyword evidence="2" id="KW-1185">Reference proteome</keyword>
<dbReference type="AlphaFoldDB" id="A0A3A9B0U7"/>
<dbReference type="Proteomes" id="UP000280696">
    <property type="component" value="Unassembled WGS sequence"/>
</dbReference>
<name>A0A3A9B0U7_9FIRM</name>
<evidence type="ECO:0000313" key="2">
    <source>
        <dbReference type="Proteomes" id="UP000280696"/>
    </source>
</evidence>
<evidence type="ECO:0000313" key="1">
    <source>
        <dbReference type="EMBL" id="RKI92305.1"/>
    </source>
</evidence>
<protein>
    <submittedName>
        <fullName evidence="1">Uncharacterized protein</fullName>
    </submittedName>
</protein>
<proteinExistence type="predicted"/>
<gene>
    <name evidence="1" type="ORF">D7V94_06365</name>
</gene>
<accession>A0A3A9B0U7</accession>
<sequence>MEFVTPRHKFPLNKFSLELVQPYLPKTRNFYYKPSPAGVQYQKCRYQIKKYQYIVFYIFMAGEG</sequence>
<reference evidence="1 2" key="1">
    <citation type="submission" date="2018-09" db="EMBL/GenBank/DDBJ databases">
        <title>Murine metabolic-syndrome-specific gut microbial biobank.</title>
        <authorList>
            <person name="Liu C."/>
        </authorList>
    </citation>
    <scope>NUCLEOTIDE SEQUENCE [LARGE SCALE GENOMIC DNA]</scope>
    <source>
        <strain evidence="1 2">0.1xD8-82</strain>
    </source>
</reference>
<comment type="caution">
    <text evidence="1">The sequence shown here is derived from an EMBL/GenBank/DDBJ whole genome shotgun (WGS) entry which is preliminary data.</text>
</comment>
<organism evidence="1 2">
    <name type="scientific">Parablautia intestinalis</name>
    <dbReference type="NCBI Taxonomy" id="2320100"/>
    <lineage>
        <taxon>Bacteria</taxon>
        <taxon>Bacillati</taxon>
        <taxon>Bacillota</taxon>
        <taxon>Clostridia</taxon>
        <taxon>Lachnospirales</taxon>
        <taxon>Lachnospiraceae</taxon>
        <taxon>Parablautia</taxon>
    </lineage>
</organism>
<dbReference type="EMBL" id="RAYQ01000005">
    <property type="protein sequence ID" value="RKI92305.1"/>
    <property type="molecule type" value="Genomic_DNA"/>
</dbReference>